<comment type="caution">
    <text evidence="2">The sequence shown here is derived from an EMBL/GenBank/DDBJ whole genome shotgun (WGS) entry which is preliminary data.</text>
</comment>
<keyword evidence="3" id="KW-1185">Reference proteome</keyword>
<accession>A0AAD8ZRP7</accession>
<keyword evidence="1" id="KW-1133">Transmembrane helix</keyword>
<feature type="transmembrane region" description="Helical" evidence="1">
    <location>
        <begin position="47"/>
        <end position="67"/>
    </location>
</feature>
<evidence type="ECO:0000256" key="1">
    <source>
        <dbReference type="SAM" id="Phobius"/>
    </source>
</evidence>
<dbReference type="SUPFAM" id="SSF56672">
    <property type="entry name" value="DNA/RNA polymerases"/>
    <property type="match status" value="1"/>
</dbReference>
<organism evidence="2 3">
    <name type="scientific">Electrophorus voltai</name>
    <dbReference type="NCBI Taxonomy" id="2609070"/>
    <lineage>
        <taxon>Eukaryota</taxon>
        <taxon>Metazoa</taxon>
        <taxon>Chordata</taxon>
        <taxon>Craniata</taxon>
        <taxon>Vertebrata</taxon>
        <taxon>Euteleostomi</taxon>
        <taxon>Actinopterygii</taxon>
        <taxon>Neopterygii</taxon>
        <taxon>Teleostei</taxon>
        <taxon>Ostariophysi</taxon>
        <taxon>Gymnotiformes</taxon>
        <taxon>Gymnotoidei</taxon>
        <taxon>Gymnotidae</taxon>
        <taxon>Electrophorus</taxon>
    </lineage>
</organism>
<keyword evidence="1" id="KW-0812">Transmembrane</keyword>
<evidence type="ECO:0000313" key="3">
    <source>
        <dbReference type="Proteomes" id="UP001239994"/>
    </source>
</evidence>
<gene>
    <name evidence="2" type="ORF">P4O66_003834</name>
</gene>
<sequence>MARVTLSVPAKTENKALTGVNEETGGMVEDEIAKKKVIDEENEERLLLLRLFFFTLTLLLVILRFFYGYSTTSRRTSSDLIPDHSSNDHQHQCVEAPTGFVVIHVFTKACFRGSTLTVIHSFFLTVLSKNQKNMCCGYQIQSNLSSHLCFLTALSVNEIVSSMDLSQAVEWSRQENINPANSIVLGKVLIDVADDIIESVLGTVKMFGRRRIQGCPGDSTSRRVFILLESSMVLEHHEVGIEGEVGPWPLHLVSGLVGDSSSGDDVFRAKLSMLLQQEGKPMQDVLAMARANQPPKANLSLEACPNPNMTNTLSPDAFDFGDSAMPEEAKQHLCEKMMERGEVFSHHEWDVGCSKSTLHEIRLMDSKLFRERSHHLAPGGIEDVHKHLRELQENGIISGSRSLYASPIVVVRKKSGKVRMCVVYRTLNQQTIPDQYTIPRIGDALHSLLGRSRLHLMLHMDHKHPDSYVAEGDHEELYKEMDHHYRYCITQANCLSKGAQEDVGIIL</sequence>
<reference evidence="2" key="1">
    <citation type="submission" date="2023-03" db="EMBL/GenBank/DDBJ databases">
        <title>Electrophorus voltai genome.</title>
        <authorList>
            <person name="Bian C."/>
        </authorList>
    </citation>
    <scope>NUCLEOTIDE SEQUENCE</scope>
    <source>
        <strain evidence="2">CB-2022</strain>
        <tissue evidence="2">Muscle</tissue>
    </source>
</reference>
<dbReference type="InterPro" id="IPR043502">
    <property type="entry name" value="DNA/RNA_pol_sf"/>
</dbReference>
<protein>
    <submittedName>
        <fullName evidence="2">Uncharacterized protein</fullName>
    </submittedName>
</protein>
<dbReference type="PANTHER" id="PTHR24559:SF435">
    <property type="entry name" value="RIBONUCLEASE H"/>
    <property type="match status" value="1"/>
</dbReference>
<evidence type="ECO:0000313" key="2">
    <source>
        <dbReference type="EMBL" id="KAK1803889.1"/>
    </source>
</evidence>
<proteinExistence type="predicted"/>
<dbReference type="Proteomes" id="UP001239994">
    <property type="component" value="Unassembled WGS sequence"/>
</dbReference>
<dbReference type="AlphaFoldDB" id="A0AAD8ZRP7"/>
<dbReference type="Gene3D" id="3.10.10.10">
    <property type="entry name" value="HIV Type 1 Reverse Transcriptase, subunit A, domain 1"/>
    <property type="match status" value="1"/>
</dbReference>
<dbReference type="EMBL" id="JAROKS010000004">
    <property type="protein sequence ID" value="KAK1803889.1"/>
    <property type="molecule type" value="Genomic_DNA"/>
</dbReference>
<dbReference type="PANTHER" id="PTHR24559">
    <property type="entry name" value="TRANSPOSON TY3-I GAG-POL POLYPROTEIN"/>
    <property type="match status" value="1"/>
</dbReference>
<name>A0AAD8ZRP7_9TELE</name>
<keyword evidence="1" id="KW-0472">Membrane</keyword>
<dbReference type="InterPro" id="IPR053134">
    <property type="entry name" value="RNA-dir_DNA_polymerase"/>
</dbReference>